<proteinExistence type="inferred from homology"/>
<protein>
    <recommendedName>
        <fullName evidence="8">Peptidase M3A/M3B catalytic domain-containing protein</fullName>
    </recommendedName>
</protein>
<dbReference type="InterPro" id="IPR045090">
    <property type="entry name" value="Pept_M3A_M3B"/>
</dbReference>
<keyword evidence="3 6" id="KW-0378">Hydrolase</keyword>
<comment type="similarity">
    <text evidence="6">Belongs to the peptidase M3 family.</text>
</comment>
<dbReference type="InterPro" id="IPR001567">
    <property type="entry name" value="Pept_M3A_M3B_dom"/>
</dbReference>
<keyword evidence="2 6" id="KW-0479">Metal-binding</keyword>
<evidence type="ECO:0000259" key="8">
    <source>
        <dbReference type="Pfam" id="PF01432"/>
    </source>
</evidence>
<dbReference type="GO" id="GO:0006518">
    <property type="term" value="P:peptide metabolic process"/>
    <property type="evidence" value="ECO:0007669"/>
    <property type="project" value="TreeGrafter"/>
</dbReference>
<keyword evidence="4 6" id="KW-0862">Zinc</keyword>
<evidence type="ECO:0000256" key="4">
    <source>
        <dbReference type="ARBA" id="ARBA00022833"/>
    </source>
</evidence>
<dbReference type="GO" id="GO:0004222">
    <property type="term" value="F:metalloendopeptidase activity"/>
    <property type="evidence" value="ECO:0007669"/>
    <property type="project" value="InterPro"/>
</dbReference>
<evidence type="ECO:0000256" key="2">
    <source>
        <dbReference type="ARBA" id="ARBA00022723"/>
    </source>
</evidence>
<accession>A0A8T1WNM9</accession>
<evidence type="ECO:0000256" key="7">
    <source>
        <dbReference type="SAM" id="MobiDB-lite"/>
    </source>
</evidence>
<dbReference type="GO" id="GO:0046872">
    <property type="term" value="F:metal ion binding"/>
    <property type="evidence" value="ECO:0007669"/>
    <property type="project" value="UniProtKB-UniRule"/>
</dbReference>
<dbReference type="AlphaFoldDB" id="A0A8T1WNM9"/>
<dbReference type="PANTHER" id="PTHR11804">
    <property type="entry name" value="PROTEASE M3 THIMET OLIGOPEPTIDASE-RELATED"/>
    <property type="match status" value="1"/>
</dbReference>
<dbReference type="PANTHER" id="PTHR11804:SF79">
    <property type="entry name" value="MITOCHONDRIAL INTERMEDIATE PEPTIDASE"/>
    <property type="match status" value="1"/>
</dbReference>
<evidence type="ECO:0000313" key="10">
    <source>
        <dbReference type="Proteomes" id="UP000693981"/>
    </source>
</evidence>
<sequence>MSMRFHQKRFFAYPSGAPNLHTLNSVSSSSHVLVTTDRSVSLLNYGDTGYSLHKLEVDALHTDKAVVVASTVIERPKTRQSRVAVVYTVGDTLFLQVVTPLHDAQEHQDDAVSPRFELETAPTNLFSVKAAGVGGDVFYGVIACCADSLLAFGFIENKDNAVKDDDGINQQTAMPCIRLDSEQFAAFFPEFAAFSRRILAVDVFATPTDNQGWIAFGCADGLVRVFQGHVHEGCLGGPYKTKDLQLSGPVTSVALFPKRADAVEEGTPAWYCNLLVSCAIGQGVVYEDLFSTINDVSSEVLVDSDSFDSIFAGIAADIDLDGEVELLLGTDSQVLLAYKEEQRGDEESGATPQDASTEPIEQTAESSGNTSPVSTESSLNIWRDTEATSGVETVIADIPSSLKSSLTRRRKWQRLPKSCWDLEIFGAIYSLLWRDVNHDGVPELLVASSTGIYVYEADSVFVMQKLELVLALLSTPADQNQISSEFDTQGREETRMLRRASRHVRCFSVAGTPGRPEGISGAASATATSESKPGLFQLPDLHAPSDFPRLTRDVKLKCHQLRQELAASPLGLKTLSTLDDISNAICSVIDAAELCRNVHPDEQFRRAASECFTDLSDFIQNLNADVELYRALKTVTESAEDMAFFSPEQRRMGVLLRNEFERDGIHLSRSDRQRVIALQNDITQLSMKFQSIMYSAREYVEVPAKLIRGLPHSVTSVCERKWMSRDMMRVPTDQHVASTILKWVGDPEVRRKMYIAANSCAKDNLPVLDELRTKRHELAQLLGFPTYAHLATSDRMIGSPEAVEGFVEDIAKQLMTKAKMEQQHLLDAKRRHEGQSCNKMYMWDLPYYMGMLKAQKHRIDSRVISSYFPLESCLKGLHLLCSKLFGLELKQVPMTNASERWHEDVHKLALIRNGETLGYIYFDLYPRANKYTHAAHFTIRCGKRLSETSYQKPIVALVCNFNKPAPDSPSLLTHAEVETLFHEFGHAMHSLLSRTEFQHLSGTRAALDFVETPSHLFEYFAWDYRVVREFSSHYKTGHPLPAAMMQGLRSSKTMFAAMDTQTQCLYSMLDLQIFGEQPLPCTPPTTTQMLHELQNSSTLVPHVDGTFWHTRFGHLIGYGAGYYSYLYARVFAADIWHSCFGRQDPLNRDAGERLYQKLMVHGGAKDPNELLVDMLGRSPSPTNYLHELGV</sequence>
<feature type="domain" description="Peptidase M3A/M3B catalytic" evidence="8">
    <location>
        <begin position="743"/>
        <end position="1189"/>
    </location>
</feature>
<evidence type="ECO:0000256" key="6">
    <source>
        <dbReference type="RuleBase" id="RU003435"/>
    </source>
</evidence>
<dbReference type="GO" id="GO:0006508">
    <property type="term" value="P:proteolysis"/>
    <property type="evidence" value="ECO:0007669"/>
    <property type="project" value="UniProtKB-KW"/>
</dbReference>
<dbReference type="CDD" id="cd06457">
    <property type="entry name" value="M3A_MIP"/>
    <property type="match status" value="1"/>
</dbReference>
<keyword evidence="10" id="KW-1185">Reference proteome</keyword>
<organism evidence="9 10">
    <name type="scientific">Phytophthora boehmeriae</name>
    <dbReference type="NCBI Taxonomy" id="109152"/>
    <lineage>
        <taxon>Eukaryota</taxon>
        <taxon>Sar</taxon>
        <taxon>Stramenopiles</taxon>
        <taxon>Oomycota</taxon>
        <taxon>Peronosporomycetes</taxon>
        <taxon>Peronosporales</taxon>
        <taxon>Peronosporaceae</taxon>
        <taxon>Phytophthora</taxon>
    </lineage>
</organism>
<comment type="cofactor">
    <cofactor evidence="6">
        <name>Zn(2+)</name>
        <dbReference type="ChEBI" id="CHEBI:29105"/>
    </cofactor>
    <text evidence="6">Binds 1 zinc ion.</text>
</comment>
<dbReference type="FunFam" id="3.40.390.10:FF:000019">
    <property type="entry name" value="Mitochondrial intermediate peptidase, mitochondrial"/>
    <property type="match status" value="1"/>
</dbReference>
<evidence type="ECO:0000256" key="5">
    <source>
        <dbReference type="ARBA" id="ARBA00023049"/>
    </source>
</evidence>
<dbReference type="InterPro" id="IPR033851">
    <property type="entry name" value="M3A_MIP"/>
</dbReference>
<dbReference type="EMBL" id="JAGDFL010000243">
    <property type="protein sequence ID" value="KAG7394821.1"/>
    <property type="molecule type" value="Genomic_DNA"/>
</dbReference>
<dbReference type="OrthoDB" id="17530at2759"/>
<name>A0A8T1WNM9_9STRA</name>
<keyword evidence="1 6" id="KW-0645">Protease</keyword>
<comment type="caution">
    <text evidence="9">The sequence shown here is derived from an EMBL/GenBank/DDBJ whole genome shotgun (WGS) entry which is preliminary data.</text>
</comment>
<evidence type="ECO:0000256" key="3">
    <source>
        <dbReference type="ARBA" id="ARBA00022801"/>
    </source>
</evidence>
<feature type="compositionally biased region" description="Polar residues" evidence="7">
    <location>
        <begin position="350"/>
        <end position="378"/>
    </location>
</feature>
<evidence type="ECO:0000313" key="9">
    <source>
        <dbReference type="EMBL" id="KAG7394821.1"/>
    </source>
</evidence>
<dbReference type="Pfam" id="PF01432">
    <property type="entry name" value="Peptidase_M3"/>
    <property type="match status" value="1"/>
</dbReference>
<feature type="region of interest" description="Disordered" evidence="7">
    <location>
        <begin position="341"/>
        <end position="378"/>
    </location>
</feature>
<gene>
    <name evidence="9" type="ORF">PHYBOEH_004643</name>
</gene>
<dbReference type="GO" id="GO:0005739">
    <property type="term" value="C:mitochondrion"/>
    <property type="evidence" value="ECO:0007669"/>
    <property type="project" value="TreeGrafter"/>
</dbReference>
<dbReference type="Proteomes" id="UP000693981">
    <property type="component" value="Unassembled WGS sequence"/>
</dbReference>
<keyword evidence="5 6" id="KW-0482">Metalloprotease</keyword>
<reference evidence="9" key="1">
    <citation type="submission" date="2021-02" db="EMBL/GenBank/DDBJ databases">
        <authorList>
            <person name="Palmer J.M."/>
        </authorList>
    </citation>
    <scope>NUCLEOTIDE SEQUENCE</scope>
    <source>
        <strain evidence="9">SCRP23</strain>
    </source>
</reference>
<evidence type="ECO:0000256" key="1">
    <source>
        <dbReference type="ARBA" id="ARBA00022670"/>
    </source>
</evidence>